<dbReference type="OrthoDB" id="41724at2"/>
<dbReference type="InterPro" id="IPR036278">
    <property type="entry name" value="Sialidase_sf"/>
</dbReference>
<evidence type="ECO:0000259" key="2">
    <source>
        <dbReference type="Pfam" id="PF13088"/>
    </source>
</evidence>
<feature type="domain" description="Sialidase" evidence="2">
    <location>
        <begin position="53"/>
        <end position="329"/>
    </location>
</feature>
<dbReference type="SUPFAM" id="SSF50939">
    <property type="entry name" value="Sialidases"/>
    <property type="match status" value="1"/>
</dbReference>
<dbReference type="RefSeq" id="WP_093023520.1">
    <property type="nucleotide sequence ID" value="NZ_FPBK01000002.1"/>
</dbReference>
<sequence>MKRLLLYTILFSFITNFVKAQEEKITLITSEFIYNEAPFPQAHASTVVALSNGNIMASWFGGTEERNPDVSIYTSMLENGKWSVPKKAADGFVNDTLSYPTWNPVLFENSENTLFLFYKIGPSPSTWWGAYKTSTDFGKTWSTEKKFPDGILGPIKNKPIQLKNGRIIAPSSVELDNGAVWHAHMELSDDNGKTWRKILVHPEAEYKVIQPTIIELKDGTLKAFFRSNADYILTSTSSDHGSSWTNFAKSSLPNPNSGIDAVTLKNGDFLMVYNPLPEGKNWWEGRNKLNLAYSKDGENWTDIYQLENEKEGEFSYPAIIQSENGIIHITYTHNRSHIKYVALKLK</sequence>
<name>A0A1I7FM72_9FLAO</name>
<dbReference type="Proteomes" id="UP000199138">
    <property type="component" value="Unassembled WGS sequence"/>
</dbReference>
<feature type="signal peptide" evidence="1">
    <location>
        <begin position="1"/>
        <end position="20"/>
    </location>
</feature>
<dbReference type="Gene3D" id="2.120.10.10">
    <property type="match status" value="1"/>
</dbReference>
<dbReference type="Pfam" id="PF13088">
    <property type="entry name" value="BNR_2"/>
    <property type="match status" value="1"/>
</dbReference>
<accession>A0A1I7FM72</accession>
<organism evidence="3 4">
    <name type="scientific">Pustulibacterium marinum</name>
    <dbReference type="NCBI Taxonomy" id="1224947"/>
    <lineage>
        <taxon>Bacteria</taxon>
        <taxon>Pseudomonadati</taxon>
        <taxon>Bacteroidota</taxon>
        <taxon>Flavobacteriia</taxon>
        <taxon>Flavobacteriales</taxon>
        <taxon>Flavobacteriaceae</taxon>
        <taxon>Pustulibacterium</taxon>
    </lineage>
</organism>
<evidence type="ECO:0000313" key="3">
    <source>
        <dbReference type="EMBL" id="SFU37274.1"/>
    </source>
</evidence>
<evidence type="ECO:0000313" key="4">
    <source>
        <dbReference type="Proteomes" id="UP000199138"/>
    </source>
</evidence>
<proteinExistence type="predicted"/>
<dbReference type="InterPro" id="IPR011040">
    <property type="entry name" value="Sialidase"/>
</dbReference>
<dbReference type="PANTHER" id="PTHR43752">
    <property type="entry name" value="BNR/ASP-BOX REPEAT FAMILY PROTEIN"/>
    <property type="match status" value="1"/>
</dbReference>
<feature type="chain" id="PRO_5011459737" evidence="1">
    <location>
        <begin position="21"/>
        <end position="346"/>
    </location>
</feature>
<evidence type="ECO:0000256" key="1">
    <source>
        <dbReference type="SAM" id="SignalP"/>
    </source>
</evidence>
<gene>
    <name evidence="3" type="ORF">SAMN05216480_10222</name>
</gene>
<reference evidence="3 4" key="1">
    <citation type="submission" date="2016-10" db="EMBL/GenBank/DDBJ databases">
        <authorList>
            <person name="de Groot N.N."/>
        </authorList>
    </citation>
    <scope>NUCLEOTIDE SEQUENCE [LARGE SCALE GENOMIC DNA]</scope>
    <source>
        <strain evidence="3 4">CGMCC 1.12333</strain>
    </source>
</reference>
<dbReference type="STRING" id="1224947.SAMN05216480_10222"/>
<dbReference type="EMBL" id="FPBK01000002">
    <property type="protein sequence ID" value="SFU37274.1"/>
    <property type="molecule type" value="Genomic_DNA"/>
</dbReference>
<dbReference type="CDD" id="cd15482">
    <property type="entry name" value="Sialidase_non-viral"/>
    <property type="match status" value="1"/>
</dbReference>
<dbReference type="PANTHER" id="PTHR43752:SF2">
    <property type="entry name" value="BNR_ASP-BOX REPEAT FAMILY PROTEIN"/>
    <property type="match status" value="1"/>
</dbReference>
<protein>
    <submittedName>
        <fullName evidence="3">Alpha-L-fucosidase</fullName>
    </submittedName>
</protein>
<dbReference type="AlphaFoldDB" id="A0A1I7FM72"/>
<keyword evidence="4" id="KW-1185">Reference proteome</keyword>
<keyword evidence="1" id="KW-0732">Signal</keyword>